<dbReference type="EMBL" id="MK527108">
    <property type="protein sequence ID" value="QGN66672.1"/>
    <property type="molecule type" value="Genomic_DNA"/>
</dbReference>
<geneLocation type="mitochondrion" evidence="1"/>
<organism evidence="1">
    <name type="scientific">Morchella importuna</name>
    <dbReference type="NCBI Taxonomy" id="1174673"/>
    <lineage>
        <taxon>Eukaryota</taxon>
        <taxon>Fungi</taxon>
        <taxon>Dikarya</taxon>
        <taxon>Ascomycota</taxon>
        <taxon>Pezizomycotina</taxon>
        <taxon>Pezizomycetes</taxon>
        <taxon>Pezizales</taxon>
        <taxon>Morchellaceae</taxon>
        <taxon>Morchella</taxon>
    </lineage>
</organism>
<protein>
    <submittedName>
        <fullName evidence="1">Uncharacterized protein</fullName>
    </submittedName>
</protein>
<proteinExistence type="predicted"/>
<accession>A0A650AF71</accession>
<evidence type="ECO:0000313" key="1">
    <source>
        <dbReference type="EMBL" id="QGN66672.1"/>
    </source>
</evidence>
<keyword evidence="1" id="KW-0496">Mitochondrion</keyword>
<dbReference type="GeneID" id="42905994"/>
<sequence length="122" mass="14008">MPPPHTAPPFNPTTRVVRMEWGGGTIGSLYFSHCMQTKAGAHQPWSACQTLLILELHILWISLLHWDIQGRHTPLKFGRRPVHFFYRVRYICYPPPPPRPPGNKPGGGSYFLWKKAVILLRL</sequence>
<gene>
    <name evidence="1" type="primary">orf122</name>
</gene>
<reference evidence="1" key="1">
    <citation type="submission" date="2019-02" db="EMBL/GenBank/DDBJ databases">
        <title>The largest mitochondrial genome of Morchella importuna (272.2 kb) among fungi reservoir of numerous mitochondrial ORFs, repeatitive sequences and nuclear genome horizontal transfer.</title>
        <authorList>
            <person name="Liu W."/>
            <person name="Bian Y."/>
        </authorList>
    </citation>
    <scope>NUCLEOTIDE SEQUENCE</scope>
</reference>
<dbReference type="AlphaFoldDB" id="A0A650AF71"/>
<dbReference type="RefSeq" id="YP_009722270.1">
    <property type="nucleotide sequence ID" value="NC_045397.1"/>
</dbReference>
<name>A0A650AF71_9PEZI</name>